<reference evidence="1" key="1">
    <citation type="submission" date="2023-06" db="EMBL/GenBank/DDBJ databases">
        <title>Cytophagales bacterium Strain LB-30, isolated from soil.</title>
        <authorList>
            <person name="Liu B."/>
        </authorList>
    </citation>
    <scope>NUCLEOTIDE SEQUENCE</scope>
    <source>
        <strain evidence="1">LB-30</strain>
    </source>
</reference>
<dbReference type="InterPro" id="IPR029063">
    <property type="entry name" value="SAM-dependent_MTases_sf"/>
</dbReference>
<proteinExistence type="predicted"/>
<dbReference type="GO" id="GO:0032259">
    <property type="term" value="P:methylation"/>
    <property type="evidence" value="ECO:0007669"/>
    <property type="project" value="UniProtKB-KW"/>
</dbReference>
<name>A0ABT8F8P2_9BACT</name>
<dbReference type="EMBL" id="JAUHJS010000007">
    <property type="protein sequence ID" value="MDN4166619.1"/>
    <property type="molecule type" value="Genomic_DNA"/>
</dbReference>
<evidence type="ECO:0000313" key="1">
    <source>
        <dbReference type="EMBL" id="MDN4166619.1"/>
    </source>
</evidence>
<comment type="caution">
    <text evidence="1">The sequence shown here is derived from an EMBL/GenBank/DDBJ whole genome shotgun (WGS) entry which is preliminary data.</text>
</comment>
<dbReference type="SUPFAM" id="SSF53335">
    <property type="entry name" value="S-adenosyl-L-methionine-dependent methyltransferases"/>
    <property type="match status" value="1"/>
</dbReference>
<dbReference type="Proteomes" id="UP001168552">
    <property type="component" value="Unassembled WGS sequence"/>
</dbReference>
<organism evidence="1 2">
    <name type="scientific">Shiella aurantiaca</name>
    <dbReference type="NCBI Taxonomy" id="3058365"/>
    <lineage>
        <taxon>Bacteria</taxon>
        <taxon>Pseudomonadati</taxon>
        <taxon>Bacteroidota</taxon>
        <taxon>Cytophagia</taxon>
        <taxon>Cytophagales</taxon>
        <taxon>Shiellaceae</taxon>
        <taxon>Shiella</taxon>
    </lineage>
</organism>
<keyword evidence="2" id="KW-1185">Reference proteome</keyword>
<keyword evidence="1" id="KW-0489">Methyltransferase</keyword>
<dbReference type="GO" id="GO:0008168">
    <property type="term" value="F:methyltransferase activity"/>
    <property type="evidence" value="ECO:0007669"/>
    <property type="project" value="UniProtKB-KW"/>
</dbReference>
<dbReference type="Gene3D" id="3.40.50.150">
    <property type="entry name" value="Vaccinia Virus protein VP39"/>
    <property type="match status" value="1"/>
</dbReference>
<dbReference type="RefSeq" id="WP_320005157.1">
    <property type="nucleotide sequence ID" value="NZ_JAUHJS010000007.1"/>
</dbReference>
<sequence length="239" mass="27693">MEKKYNHTEEWHTVDAGEALVPVIMDLLNPKSVVDVGCGIGTFTSVFKRNGAKVLGIDGPWCKKELLFKNIDESEFLEMELEKKITLNSRFDLVVCLEVAEHLTPARAESFIKDLTNLGDIILFSAAIPNQGGENHFNEQWLDYWEDIFNNQGYRIVDCLRPLFWENPEVFYWYKQNFVLAIKNGVTIEKVEKLPSNIIRRIVHPELLETITSYKDKNAVKRGMKYLYKAIMYRAGLLR</sequence>
<dbReference type="Pfam" id="PF13489">
    <property type="entry name" value="Methyltransf_23"/>
    <property type="match status" value="1"/>
</dbReference>
<gene>
    <name evidence="1" type="ORF">QWY31_14005</name>
</gene>
<accession>A0ABT8F8P2</accession>
<evidence type="ECO:0000313" key="2">
    <source>
        <dbReference type="Proteomes" id="UP001168552"/>
    </source>
</evidence>
<protein>
    <submittedName>
        <fullName evidence="1">Methyltransferase domain-containing protein</fullName>
    </submittedName>
</protein>
<keyword evidence="1" id="KW-0808">Transferase</keyword>
<dbReference type="CDD" id="cd02440">
    <property type="entry name" value="AdoMet_MTases"/>
    <property type="match status" value="1"/>
</dbReference>